<dbReference type="PROSITE" id="PS50011">
    <property type="entry name" value="PROTEIN_KINASE_DOM"/>
    <property type="match status" value="1"/>
</dbReference>
<feature type="region of interest" description="Disordered" evidence="5">
    <location>
        <begin position="68"/>
        <end position="127"/>
    </location>
</feature>
<dbReference type="GO" id="GO:0005524">
    <property type="term" value="F:ATP binding"/>
    <property type="evidence" value="ECO:0007669"/>
    <property type="project" value="UniProtKB-UniRule"/>
</dbReference>
<evidence type="ECO:0000259" key="6">
    <source>
        <dbReference type="PROSITE" id="PS50011"/>
    </source>
</evidence>
<dbReference type="Gene3D" id="3.30.200.20">
    <property type="entry name" value="Phosphorylase Kinase, domain 1"/>
    <property type="match status" value="1"/>
</dbReference>
<keyword evidence="1 3" id="KW-0547">Nucleotide-binding</keyword>
<dbReference type="CDD" id="cd05117">
    <property type="entry name" value="STKc_CAMK"/>
    <property type="match status" value="1"/>
</dbReference>
<dbReference type="InterPro" id="IPR017441">
    <property type="entry name" value="Protein_kinase_ATP_BS"/>
</dbReference>
<dbReference type="Pfam" id="PF00069">
    <property type="entry name" value="Pkinase"/>
    <property type="match status" value="1"/>
</dbReference>
<comment type="similarity">
    <text evidence="4">Belongs to the protein kinase superfamily.</text>
</comment>
<feature type="domain" description="Protein kinase" evidence="6">
    <location>
        <begin position="145"/>
        <end position="404"/>
    </location>
</feature>
<dbReference type="AlphaFoldDB" id="A0A2R5GTA8"/>
<keyword evidence="2 3" id="KW-0067">ATP-binding</keyword>
<accession>A0A2R5GTA8</accession>
<dbReference type="OrthoDB" id="40902at2759"/>
<dbReference type="Proteomes" id="UP000241890">
    <property type="component" value="Unassembled WGS sequence"/>
</dbReference>
<name>A0A2R5GTA8_9STRA</name>
<feature type="compositionally biased region" description="Basic and acidic residues" evidence="5">
    <location>
        <begin position="106"/>
        <end position="127"/>
    </location>
</feature>
<dbReference type="InterPro" id="IPR011009">
    <property type="entry name" value="Kinase-like_dom_sf"/>
</dbReference>
<dbReference type="Gene3D" id="1.10.510.10">
    <property type="entry name" value="Transferase(Phosphotransferase) domain 1"/>
    <property type="match status" value="1"/>
</dbReference>
<evidence type="ECO:0000256" key="1">
    <source>
        <dbReference type="ARBA" id="ARBA00022741"/>
    </source>
</evidence>
<keyword evidence="7" id="KW-0418">Kinase</keyword>
<keyword evidence="8" id="KW-1185">Reference proteome</keyword>
<feature type="compositionally biased region" description="Low complexity" evidence="5">
    <location>
        <begin position="78"/>
        <end position="89"/>
    </location>
</feature>
<gene>
    <name evidence="7" type="ORF">FCC1311_102932</name>
</gene>
<comment type="caution">
    <text evidence="7">The sequence shown here is derived from an EMBL/GenBank/DDBJ whole genome shotgun (WGS) entry which is preliminary data.</text>
</comment>
<dbReference type="GO" id="GO:0004674">
    <property type="term" value="F:protein serine/threonine kinase activity"/>
    <property type="evidence" value="ECO:0007669"/>
    <property type="project" value="UniProtKB-KW"/>
</dbReference>
<evidence type="ECO:0000313" key="8">
    <source>
        <dbReference type="Proteomes" id="UP000241890"/>
    </source>
</evidence>
<dbReference type="PANTHER" id="PTHR24347">
    <property type="entry name" value="SERINE/THREONINE-PROTEIN KINASE"/>
    <property type="match status" value="1"/>
</dbReference>
<dbReference type="PROSITE" id="PS00107">
    <property type="entry name" value="PROTEIN_KINASE_ATP"/>
    <property type="match status" value="1"/>
</dbReference>
<dbReference type="EMBL" id="BEYU01000179">
    <property type="protein sequence ID" value="GBG34070.1"/>
    <property type="molecule type" value="Genomic_DNA"/>
</dbReference>
<feature type="binding site" evidence="3">
    <location>
        <position position="174"/>
    </location>
    <ligand>
        <name>ATP</name>
        <dbReference type="ChEBI" id="CHEBI:30616"/>
    </ligand>
</feature>
<dbReference type="InterPro" id="IPR000719">
    <property type="entry name" value="Prot_kinase_dom"/>
</dbReference>
<reference evidence="7 8" key="1">
    <citation type="submission" date="2017-12" db="EMBL/GenBank/DDBJ databases">
        <title>Sequencing, de novo assembly and annotation of complete genome of a new Thraustochytrid species, strain FCC1311.</title>
        <authorList>
            <person name="Sedici K."/>
            <person name="Godart F."/>
            <person name="Aiese Cigliano R."/>
            <person name="Sanseverino W."/>
            <person name="Barakat M."/>
            <person name="Ortet P."/>
            <person name="Marechal E."/>
            <person name="Cagnac O."/>
            <person name="Amato A."/>
        </authorList>
    </citation>
    <scope>NUCLEOTIDE SEQUENCE [LARGE SCALE GENOMIC DNA]</scope>
</reference>
<keyword evidence="4" id="KW-0723">Serine/threonine-protein kinase</keyword>
<organism evidence="7 8">
    <name type="scientific">Hondaea fermentalgiana</name>
    <dbReference type="NCBI Taxonomy" id="2315210"/>
    <lineage>
        <taxon>Eukaryota</taxon>
        <taxon>Sar</taxon>
        <taxon>Stramenopiles</taxon>
        <taxon>Bigyra</taxon>
        <taxon>Labyrinthulomycetes</taxon>
        <taxon>Thraustochytrida</taxon>
        <taxon>Thraustochytriidae</taxon>
        <taxon>Hondaea</taxon>
    </lineage>
</organism>
<sequence length="495" mass="54664">MQRQRWSALFSRVADRLGLAKKPEPEMGTCISSSASGADAFMENGEVSGSHAQGSQQQLDICTDNHMLSKTPLGETHASNLSSAPSSPSVNDRDSGRSIGAASEGKNAEAAKGKEANAARAEKVRPGDKRLSQLCSKGTFEEKYQILDEVLGAGQFAVVRTCREKSSGKVRAVKLIERKRTSQERLGLEIDMLMRLRGHPNIVGLYDVFLTDTEVQLVTELVPGGELFEHLVSNGPYSEAEAARFMRRIASAVEYLHRNHIVHRDLKPENILLTSHDPLLADVKVADFGLARMYTESAMQTVCGTWAYAAPEVRNDPFGYGPKVDVWSMGVIMYVLLVAYHPFDTTGKLSEDELWYKIENGMFDFRDKAWRKISEEAKDLIDRMLVLDPEKRLSAEEVLAHPWLSGCQQPLNPLSPRINSDLAIMRSRYARRKLSVATKAVWAQAAFAANIAHHGGAAASNNAREAPSPALEQTVEEKEVVFHEAFLAANRSLTN</sequence>
<evidence type="ECO:0000256" key="4">
    <source>
        <dbReference type="RuleBase" id="RU000304"/>
    </source>
</evidence>
<dbReference type="SUPFAM" id="SSF56112">
    <property type="entry name" value="Protein kinase-like (PK-like)"/>
    <property type="match status" value="1"/>
</dbReference>
<evidence type="ECO:0000256" key="2">
    <source>
        <dbReference type="ARBA" id="ARBA00022840"/>
    </source>
</evidence>
<dbReference type="PROSITE" id="PS00108">
    <property type="entry name" value="PROTEIN_KINASE_ST"/>
    <property type="match status" value="1"/>
</dbReference>
<dbReference type="InterPro" id="IPR008271">
    <property type="entry name" value="Ser/Thr_kinase_AS"/>
</dbReference>
<keyword evidence="7" id="KW-0808">Transferase</keyword>
<protein>
    <submittedName>
        <fullName evidence="7">Protein kinase, putative</fullName>
    </submittedName>
</protein>
<proteinExistence type="inferred from homology"/>
<evidence type="ECO:0000256" key="3">
    <source>
        <dbReference type="PROSITE-ProRule" id="PRU10141"/>
    </source>
</evidence>
<evidence type="ECO:0000313" key="7">
    <source>
        <dbReference type="EMBL" id="GBG34070.1"/>
    </source>
</evidence>
<dbReference type="FunFam" id="1.10.510.10:FF:000571">
    <property type="entry name" value="Maternal embryonic leucine zipper kinase"/>
    <property type="match status" value="1"/>
</dbReference>
<evidence type="ECO:0000256" key="5">
    <source>
        <dbReference type="SAM" id="MobiDB-lite"/>
    </source>
</evidence>
<dbReference type="InParanoid" id="A0A2R5GTA8"/>
<dbReference type="SMART" id="SM00220">
    <property type="entry name" value="S_TKc"/>
    <property type="match status" value="1"/>
</dbReference>